<accession>A0ACC0WD16</accession>
<protein>
    <submittedName>
        <fullName evidence="1">Uncharacterized protein</fullName>
    </submittedName>
</protein>
<evidence type="ECO:0000313" key="2">
    <source>
        <dbReference type="Proteomes" id="UP001163321"/>
    </source>
</evidence>
<gene>
    <name evidence="1" type="ORF">PsorP6_016893</name>
</gene>
<organism evidence="1 2">
    <name type="scientific">Peronosclerospora sorghi</name>
    <dbReference type="NCBI Taxonomy" id="230839"/>
    <lineage>
        <taxon>Eukaryota</taxon>
        <taxon>Sar</taxon>
        <taxon>Stramenopiles</taxon>
        <taxon>Oomycota</taxon>
        <taxon>Peronosporomycetes</taxon>
        <taxon>Peronosporales</taxon>
        <taxon>Peronosporaceae</taxon>
        <taxon>Peronosclerospora</taxon>
    </lineage>
</organism>
<sequence length="158" mass="17686">MCLQCQDLVVLTGSSKLATPNDTFYSVVNLLRKLLLPVCTLYGFIVEKAAEVIAVVQPEPQSVRKIKGVHRDWDMTSCIPDVVVINLGINDLSPPTSAETDIITGYATFLLEIARMHTSSVWYTTMVLLARKTRKRTASLCHYNRGSHHDKTPNNYHP</sequence>
<dbReference type="EMBL" id="CM047581">
    <property type="protein sequence ID" value="KAI9916181.1"/>
    <property type="molecule type" value="Genomic_DNA"/>
</dbReference>
<evidence type="ECO:0000313" key="1">
    <source>
        <dbReference type="EMBL" id="KAI9916181.1"/>
    </source>
</evidence>
<dbReference type="Proteomes" id="UP001163321">
    <property type="component" value="Chromosome 2"/>
</dbReference>
<comment type="caution">
    <text evidence="1">The sequence shown here is derived from an EMBL/GenBank/DDBJ whole genome shotgun (WGS) entry which is preliminary data.</text>
</comment>
<keyword evidence="2" id="KW-1185">Reference proteome</keyword>
<reference evidence="1 2" key="1">
    <citation type="journal article" date="2022" name="bioRxiv">
        <title>The genome of the oomycete Peronosclerospora sorghi, a cosmopolitan pathogen of maize and sorghum, is inflated with dispersed pseudogenes.</title>
        <authorList>
            <person name="Fletcher K."/>
            <person name="Martin F."/>
            <person name="Isakeit T."/>
            <person name="Cavanaugh K."/>
            <person name="Magill C."/>
            <person name="Michelmore R."/>
        </authorList>
    </citation>
    <scope>NUCLEOTIDE SEQUENCE [LARGE SCALE GENOMIC DNA]</scope>
    <source>
        <strain evidence="1">P6</strain>
    </source>
</reference>
<proteinExistence type="predicted"/>
<name>A0ACC0WD16_9STRA</name>